<organism evidence="1 2">
    <name type="scientific">Orchesella cincta</name>
    <name type="common">Springtail</name>
    <name type="synonym">Podura cincta</name>
    <dbReference type="NCBI Taxonomy" id="48709"/>
    <lineage>
        <taxon>Eukaryota</taxon>
        <taxon>Metazoa</taxon>
        <taxon>Ecdysozoa</taxon>
        <taxon>Arthropoda</taxon>
        <taxon>Hexapoda</taxon>
        <taxon>Collembola</taxon>
        <taxon>Entomobryomorpha</taxon>
        <taxon>Entomobryoidea</taxon>
        <taxon>Orchesellidae</taxon>
        <taxon>Orchesellinae</taxon>
        <taxon>Orchesella</taxon>
    </lineage>
</organism>
<comment type="caution">
    <text evidence="1">The sequence shown here is derived from an EMBL/GenBank/DDBJ whole genome shotgun (WGS) entry which is preliminary data.</text>
</comment>
<evidence type="ECO:0000313" key="1">
    <source>
        <dbReference type="EMBL" id="ODM87390.1"/>
    </source>
</evidence>
<gene>
    <name evidence="1" type="ORF">Ocin01_19292</name>
</gene>
<evidence type="ECO:0000313" key="2">
    <source>
        <dbReference type="Proteomes" id="UP000094527"/>
    </source>
</evidence>
<keyword evidence="2" id="KW-1185">Reference proteome</keyword>
<name>A0A1D2M344_ORCCI</name>
<sequence>MGLAQKATYVTPKPTTLENTDVVNFFNSVPKFIEGFVGGQTRYLHNLRFRRAIEDRNPKAVGKVYQRLTQPITINLVKKVAHRYNVRVPAVLMAMVGQNLTKIFEKSEKVPKTAYASYGVPMPNHPGRLTNHVKVGMMTISLSKQNIVVRMKELNEAFLKLKDDPTTNVILYLGSVFGSLFPPMTKFFLKHSAYVPFSITNFVVESEGFSIGGRECIRFTGGCGPHEDISDALITILGYKIT</sequence>
<dbReference type="AlphaFoldDB" id="A0A1D2M344"/>
<proteinExistence type="predicted"/>
<dbReference type="OrthoDB" id="8295850at2759"/>
<accession>A0A1D2M344</accession>
<dbReference type="EMBL" id="LJIJ01005432">
    <property type="protein sequence ID" value="ODM87390.1"/>
    <property type="molecule type" value="Genomic_DNA"/>
</dbReference>
<protein>
    <recommendedName>
        <fullName evidence="3">O-acyltransferase WSD1 C-terminal domain-containing protein</fullName>
    </recommendedName>
</protein>
<reference evidence="1 2" key="1">
    <citation type="journal article" date="2016" name="Genome Biol. Evol.">
        <title>Gene Family Evolution Reflects Adaptation to Soil Environmental Stressors in the Genome of the Collembolan Orchesella cincta.</title>
        <authorList>
            <person name="Faddeeva-Vakhrusheva A."/>
            <person name="Derks M.F."/>
            <person name="Anvar S.Y."/>
            <person name="Agamennone V."/>
            <person name="Suring W."/>
            <person name="Smit S."/>
            <person name="van Straalen N.M."/>
            <person name="Roelofs D."/>
        </authorList>
    </citation>
    <scope>NUCLEOTIDE SEQUENCE [LARGE SCALE GENOMIC DNA]</scope>
    <source>
        <tissue evidence="1">Mixed pool</tissue>
    </source>
</reference>
<dbReference type="Proteomes" id="UP000094527">
    <property type="component" value="Unassembled WGS sequence"/>
</dbReference>
<evidence type="ECO:0008006" key="3">
    <source>
        <dbReference type="Google" id="ProtNLM"/>
    </source>
</evidence>